<dbReference type="AlphaFoldDB" id="A0A9P5YZ41"/>
<gene>
    <name evidence="2" type="ORF">BDN70DRAFT_880842</name>
</gene>
<dbReference type="CDD" id="cd09083">
    <property type="entry name" value="EEP-1"/>
    <property type="match status" value="1"/>
</dbReference>
<organism evidence="2 3">
    <name type="scientific">Pholiota conissans</name>
    <dbReference type="NCBI Taxonomy" id="109636"/>
    <lineage>
        <taxon>Eukaryota</taxon>
        <taxon>Fungi</taxon>
        <taxon>Dikarya</taxon>
        <taxon>Basidiomycota</taxon>
        <taxon>Agaricomycotina</taxon>
        <taxon>Agaricomycetes</taxon>
        <taxon>Agaricomycetidae</taxon>
        <taxon>Agaricales</taxon>
        <taxon>Agaricineae</taxon>
        <taxon>Strophariaceae</taxon>
        <taxon>Pholiota</taxon>
    </lineage>
</organism>
<dbReference type="PANTHER" id="PTHR12121:SF36">
    <property type="entry name" value="ENDONUCLEASE_EXONUCLEASE_PHOSPHATASE DOMAIN-CONTAINING PROTEIN"/>
    <property type="match status" value="1"/>
</dbReference>
<dbReference type="GO" id="GO:0000175">
    <property type="term" value="F:3'-5'-RNA exonuclease activity"/>
    <property type="evidence" value="ECO:0007669"/>
    <property type="project" value="TreeGrafter"/>
</dbReference>
<comment type="caution">
    <text evidence="2">The sequence shown here is derived from an EMBL/GenBank/DDBJ whole genome shotgun (WGS) entry which is preliminary data.</text>
</comment>
<protein>
    <recommendedName>
        <fullName evidence="1">Endonuclease/exonuclease/phosphatase domain-containing protein</fullName>
    </recommendedName>
</protein>
<dbReference type="InterPro" id="IPR050410">
    <property type="entry name" value="CCR4/nocturin_mRNA_transcr"/>
</dbReference>
<dbReference type="SUPFAM" id="SSF56219">
    <property type="entry name" value="DNase I-like"/>
    <property type="match status" value="1"/>
</dbReference>
<dbReference type="InterPro" id="IPR005135">
    <property type="entry name" value="Endo/exonuclease/phosphatase"/>
</dbReference>
<keyword evidence="3" id="KW-1185">Reference proteome</keyword>
<sequence>MKLASYNVRYDIKPDNITVQQSLDSLATTDPLKPPIYLALTEEQPWSTRRLRVAEILLNEDVALIGFQEALIRQVNDLKELLGDDWAWIGVGREDGVKKGEFSPIFYKCSEIELLSTDSFWLSKTPFKPSKYPGAGCTRVCTVGRLRTIKERKQFTALNTHLDHSSDEQRRFGASLLLHRARFEAMSTHSAVFVLGDFNSSSAQTDSGAYQIITGSIPPLPIDPVFTQKYPIDPAQLPSFGCLDLRTEGPRRNVSSNFATFTAFRKPGNTKDWSRIDFVFGGSNRGWLVKQYNVRSSRSDDGILASDHRPVFVDVDLLSG</sequence>
<dbReference type="OrthoDB" id="276515at2759"/>
<evidence type="ECO:0000313" key="3">
    <source>
        <dbReference type="Proteomes" id="UP000807469"/>
    </source>
</evidence>
<name>A0A9P5YZ41_9AGAR</name>
<reference evidence="2" key="1">
    <citation type="submission" date="2020-11" db="EMBL/GenBank/DDBJ databases">
        <authorList>
            <consortium name="DOE Joint Genome Institute"/>
            <person name="Ahrendt S."/>
            <person name="Riley R."/>
            <person name="Andreopoulos W."/>
            <person name="Labutti K."/>
            <person name="Pangilinan J."/>
            <person name="Ruiz-Duenas F.J."/>
            <person name="Barrasa J.M."/>
            <person name="Sanchez-Garcia M."/>
            <person name="Camarero S."/>
            <person name="Miyauchi S."/>
            <person name="Serrano A."/>
            <person name="Linde D."/>
            <person name="Babiker R."/>
            <person name="Drula E."/>
            <person name="Ayuso-Fernandez I."/>
            <person name="Pacheco R."/>
            <person name="Padilla G."/>
            <person name="Ferreira P."/>
            <person name="Barriuso J."/>
            <person name="Kellner H."/>
            <person name="Castanera R."/>
            <person name="Alfaro M."/>
            <person name="Ramirez L."/>
            <person name="Pisabarro A.G."/>
            <person name="Kuo A."/>
            <person name="Tritt A."/>
            <person name="Lipzen A."/>
            <person name="He G."/>
            <person name="Yan M."/>
            <person name="Ng V."/>
            <person name="Cullen D."/>
            <person name="Martin F."/>
            <person name="Rosso M.-N."/>
            <person name="Henrissat B."/>
            <person name="Hibbett D."/>
            <person name="Martinez A.T."/>
            <person name="Grigoriev I.V."/>
        </authorList>
    </citation>
    <scope>NUCLEOTIDE SEQUENCE</scope>
    <source>
        <strain evidence="2">CIRM-BRFM 674</strain>
    </source>
</reference>
<proteinExistence type="predicted"/>
<accession>A0A9P5YZ41</accession>
<dbReference type="Proteomes" id="UP000807469">
    <property type="component" value="Unassembled WGS sequence"/>
</dbReference>
<evidence type="ECO:0000259" key="1">
    <source>
        <dbReference type="Pfam" id="PF03372"/>
    </source>
</evidence>
<dbReference type="Gene3D" id="3.60.10.10">
    <property type="entry name" value="Endonuclease/exonuclease/phosphatase"/>
    <property type="match status" value="1"/>
</dbReference>
<dbReference type="Pfam" id="PF03372">
    <property type="entry name" value="Exo_endo_phos"/>
    <property type="match status" value="1"/>
</dbReference>
<dbReference type="PANTHER" id="PTHR12121">
    <property type="entry name" value="CARBON CATABOLITE REPRESSOR PROTEIN 4"/>
    <property type="match status" value="1"/>
</dbReference>
<evidence type="ECO:0000313" key="2">
    <source>
        <dbReference type="EMBL" id="KAF9477733.1"/>
    </source>
</evidence>
<feature type="domain" description="Endonuclease/exonuclease/phosphatase" evidence="1">
    <location>
        <begin position="5"/>
        <end position="308"/>
    </location>
</feature>
<dbReference type="EMBL" id="MU155252">
    <property type="protein sequence ID" value="KAF9477733.1"/>
    <property type="molecule type" value="Genomic_DNA"/>
</dbReference>
<dbReference type="InterPro" id="IPR036691">
    <property type="entry name" value="Endo/exonu/phosph_ase_sf"/>
</dbReference>